<protein>
    <submittedName>
        <fullName evidence="2">Uncharacterized protein</fullName>
    </submittedName>
</protein>
<reference evidence="2" key="1">
    <citation type="submission" date="2022-11" db="UniProtKB">
        <authorList>
            <consortium name="EnsemblMetazoa"/>
        </authorList>
    </citation>
    <scope>IDENTIFICATION</scope>
</reference>
<accession>A0A913XP38</accession>
<dbReference type="EnsemblMetazoa" id="XM_021051807.2">
    <property type="protein sequence ID" value="XP_020907466.1"/>
    <property type="gene ID" value="LOC110245529"/>
</dbReference>
<feature type="chain" id="PRO_5037838825" evidence="1">
    <location>
        <begin position="18"/>
        <end position="199"/>
    </location>
</feature>
<name>A0A913XP38_EXADI</name>
<dbReference type="OrthoDB" id="5947013at2759"/>
<dbReference type="RefSeq" id="XP_020907466.1">
    <property type="nucleotide sequence ID" value="XM_021051807.2"/>
</dbReference>
<dbReference type="KEGG" id="epa:110245529"/>
<keyword evidence="1" id="KW-0732">Signal</keyword>
<evidence type="ECO:0000313" key="2">
    <source>
        <dbReference type="EnsemblMetazoa" id="XP_020907466.1"/>
    </source>
</evidence>
<dbReference type="Proteomes" id="UP000887567">
    <property type="component" value="Unplaced"/>
</dbReference>
<evidence type="ECO:0000313" key="3">
    <source>
        <dbReference type="Proteomes" id="UP000887567"/>
    </source>
</evidence>
<evidence type="ECO:0000256" key="1">
    <source>
        <dbReference type="SAM" id="SignalP"/>
    </source>
</evidence>
<dbReference type="AlphaFoldDB" id="A0A913XP38"/>
<sequence length="199" mass="22049">MYLSLVCVFGLLAVTSGSYQTQPIIGAASYTEKVPEGGRSPTDDKRYTIEQLNRAARHRNVYMDRAGGDPYGVSSPMVARGKRSVGTQQLYPVGSDFHAKPKPMYARKQMNIEEKRNYIGWLNMPAPALVPLNASPPLPFQYLLLFLLSYNSCCTSTSSCSCSPSSSAPPLKLSAMLLKCFVTYRLFQSDCFNVDYTEL</sequence>
<organism evidence="2 3">
    <name type="scientific">Exaiptasia diaphana</name>
    <name type="common">Tropical sea anemone</name>
    <name type="synonym">Aiptasia pulchella</name>
    <dbReference type="NCBI Taxonomy" id="2652724"/>
    <lineage>
        <taxon>Eukaryota</taxon>
        <taxon>Metazoa</taxon>
        <taxon>Cnidaria</taxon>
        <taxon>Anthozoa</taxon>
        <taxon>Hexacorallia</taxon>
        <taxon>Actiniaria</taxon>
        <taxon>Aiptasiidae</taxon>
        <taxon>Exaiptasia</taxon>
    </lineage>
</organism>
<proteinExistence type="predicted"/>
<dbReference type="GeneID" id="110245529"/>
<keyword evidence="3" id="KW-1185">Reference proteome</keyword>
<feature type="signal peptide" evidence="1">
    <location>
        <begin position="1"/>
        <end position="17"/>
    </location>
</feature>